<dbReference type="PROSITE" id="PS51898">
    <property type="entry name" value="TYR_RECOMBINASE"/>
    <property type="match status" value="1"/>
</dbReference>
<dbReference type="InterPro" id="IPR010998">
    <property type="entry name" value="Integrase_recombinase_N"/>
</dbReference>
<evidence type="ECO:0000256" key="3">
    <source>
        <dbReference type="ARBA" id="ARBA00023125"/>
    </source>
</evidence>
<dbReference type="PANTHER" id="PTHR30629">
    <property type="entry name" value="PROPHAGE INTEGRASE"/>
    <property type="match status" value="1"/>
</dbReference>
<accession>A0A174EBY9</accession>
<keyword evidence="2" id="KW-0229">DNA integration</keyword>
<dbReference type="InterPro" id="IPR013762">
    <property type="entry name" value="Integrase-like_cat_sf"/>
</dbReference>
<evidence type="ECO:0000256" key="4">
    <source>
        <dbReference type="ARBA" id="ARBA00023172"/>
    </source>
</evidence>
<evidence type="ECO:0000259" key="6">
    <source>
        <dbReference type="PROSITE" id="PS51898"/>
    </source>
</evidence>
<evidence type="ECO:0000256" key="2">
    <source>
        <dbReference type="ARBA" id="ARBA00022908"/>
    </source>
</evidence>
<feature type="domain" description="Tyr recombinase" evidence="6">
    <location>
        <begin position="218"/>
        <end position="385"/>
    </location>
</feature>
<dbReference type="InterPro" id="IPR002104">
    <property type="entry name" value="Integrase_catalytic"/>
</dbReference>
<organism evidence="7 8">
    <name type="scientific">Enterocloster clostridioformis</name>
    <dbReference type="NCBI Taxonomy" id="1531"/>
    <lineage>
        <taxon>Bacteria</taxon>
        <taxon>Bacillati</taxon>
        <taxon>Bacillota</taxon>
        <taxon>Clostridia</taxon>
        <taxon>Lachnospirales</taxon>
        <taxon>Lachnospiraceae</taxon>
        <taxon>Enterocloster</taxon>
    </lineage>
</organism>
<reference evidence="7 8" key="1">
    <citation type="submission" date="2015-09" db="EMBL/GenBank/DDBJ databases">
        <authorList>
            <consortium name="Pathogen Informatics"/>
        </authorList>
    </citation>
    <scope>NUCLEOTIDE SEQUENCE [LARGE SCALE GENOMIC DNA]</scope>
    <source>
        <strain evidence="7 8">2789STDY5834865</strain>
    </source>
</reference>
<dbReference type="EMBL" id="CZAB01000005">
    <property type="protein sequence ID" value="CUO34827.1"/>
    <property type="molecule type" value="Genomic_DNA"/>
</dbReference>
<proteinExistence type="inferred from homology"/>
<dbReference type="Gene3D" id="1.10.150.130">
    <property type="match status" value="1"/>
</dbReference>
<dbReference type="Pfam" id="PF00589">
    <property type="entry name" value="Phage_integrase"/>
    <property type="match status" value="1"/>
</dbReference>
<keyword evidence="4" id="KW-0233">DNA recombination</keyword>
<dbReference type="InterPro" id="IPR011010">
    <property type="entry name" value="DNA_brk_join_enz"/>
</dbReference>
<dbReference type="GO" id="GO:0006310">
    <property type="term" value="P:DNA recombination"/>
    <property type="evidence" value="ECO:0007669"/>
    <property type="project" value="UniProtKB-KW"/>
</dbReference>
<evidence type="ECO:0000256" key="1">
    <source>
        <dbReference type="ARBA" id="ARBA00008857"/>
    </source>
</evidence>
<feature type="region of interest" description="Disordered" evidence="5">
    <location>
        <begin position="28"/>
        <end position="56"/>
    </location>
</feature>
<dbReference type="GO" id="GO:0015074">
    <property type="term" value="P:DNA integration"/>
    <property type="evidence" value="ECO:0007669"/>
    <property type="project" value="UniProtKB-KW"/>
</dbReference>
<dbReference type="PANTHER" id="PTHR30629:SF2">
    <property type="entry name" value="PROPHAGE INTEGRASE INTS-RELATED"/>
    <property type="match status" value="1"/>
</dbReference>
<evidence type="ECO:0000313" key="7">
    <source>
        <dbReference type="EMBL" id="CUO34827.1"/>
    </source>
</evidence>
<evidence type="ECO:0000256" key="5">
    <source>
        <dbReference type="SAM" id="MobiDB-lite"/>
    </source>
</evidence>
<dbReference type="GO" id="GO:0003677">
    <property type="term" value="F:DNA binding"/>
    <property type="evidence" value="ECO:0007669"/>
    <property type="project" value="UniProtKB-KW"/>
</dbReference>
<sequence>MALTQCPECEGKVSDKAQSCPHCGCPISSPQQTARTPAVQRPKPPSRMRLPNGFGSISYLGPRRREPYYVRKTVGRTPFGKPIQRPIEPKASFKTYNEAYQALMEYNKTPYDKKHETTIAQAYEEWAPKYFAQKNLSEGRKKAWRDALRACTSIHNKKLRELKTVDLDIAIQQSSKSAIIQIDVRSLLINLYDWALKYEIVEKNYAKMTDVVSRPDASINRIVFPDREVQQLWKMLDMECVDMVLVGLYTGLRPGEICTLESENVNLKEHYMVGGSKTEAGKNRIIPIHDKIYNLIAQRADTGKLFKIGADNVTYNMYAHRFRAIIADMKTKHTPHDTRHTFVTKAKTVGMDEYCLKLIVGHAIQDLTENVYTHRTPAELLREVNKINYDI</sequence>
<dbReference type="AlphaFoldDB" id="A0A174EBY9"/>
<gene>
    <name evidence="7" type="primary">xerD_3</name>
    <name evidence="7" type="ORF">ERS852480_00923</name>
</gene>
<dbReference type="InterPro" id="IPR050808">
    <property type="entry name" value="Phage_Integrase"/>
</dbReference>
<evidence type="ECO:0000313" key="8">
    <source>
        <dbReference type="Proteomes" id="UP000095512"/>
    </source>
</evidence>
<comment type="similarity">
    <text evidence="1">Belongs to the 'phage' integrase family.</text>
</comment>
<name>A0A174EBY9_9FIRM</name>
<dbReference type="RefSeq" id="WP_022200477.1">
    <property type="nucleotide sequence ID" value="NZ_CATYWZ010000005.1"/>
</dbReference>
<dbReference type="SUPFAM" id="SSF56349">
    <property type="entry name" value="DNA breaking-rejoining enzymes"/>
    <property type="match status" value="1"/>
</dbReference>
<protein>
    <submittedName>
        <fullName evidence="7">Integrase</fullName>
    </submittedName>
</protein>
<dbReference type="Proteomes" id="UP000095512">
    <property type="component" value="Unassembled WGS sequence"/>
</dbReference>
<dbReference type="Gene3D" id="1.10.443.10">
    <property type="entry name" value="Intergrase catalytic core"/>
    <property type="match status" value="1"/>
</dbReference>
<keyword evidence="3" id="KW-0238">DNA-binding</keyword>